<dbReference type="Proteomes" id="UP000008022">
    <property type="component" value="Unassembled WGS sequence"/>
</dbReference>
<dbReference type="AlphaFoldDB" id="A0A0E0P5L2"/>
<name>A0A0E0P5L2_ORYRU</name>
<reference evidence="2" key="1">
    <citation type="submission" date="2013-06" db="EMBL/GenBank/DDBJ databases">
        <authorList>
            <person name="Zhao Q."/>
        </authorList>
    </citation>
    <scope>NUCLEOTIDE SEQUENCE</scope>
    <source>
        <strain evidence="2">cv. W1943</strain>
    </source>
</reference>
<dbReference type="Gramene" id="ORUFI04G03970.1">
    <property type="protein sequence ID" value="ORUFI04G03970.1"/>
    <property type="gene ID" value="ORUFI04G03970"/>
</dbReference>
<keyword evidence="2" id="KW-1185">Reference proteome</keyword>
<proteinExistence type="predicted"/>
<dbReference type="EnsemblPlants" id="ORUFI04G03970.1">
    <property type="protein sequence ID" value="ORUFI04G03970.1"/>
    <property type="gene ID" value="ORUFI04G03970"/>
</dbReference>
<protein>
    <submittedName>
        <fullName evidence="1">Uncharacterized protein</fullName>
    </submittedName>
</protein>
<sequence length="196" mass="21972">MRGCLACTGGLAAVVSVVRRLCGRRALGAVRHRRRACSGRLPVVEIRQSASTGDSKSAMTGSIKNHKNGTRRMQGIRFCNSMSKMQEDSRDFLYLLLSRSPVERRADNRYIRRCVSPEEREAPDTKYRQETPEDLKLLPSKLLQNISSPPTLARGAGIPNGQEMVTEYHWAIVVNLKLVDLIKTLIHTGILRSSKR</sequence>
<dbReference type="HOGENOM" id="CLU_1392210_0_0_1"/>
<evidence type="ECO:0000313" key="2">
    <source>
        <dbReference type="Proteomes" id="UP000008022"/>
    </source>
</evidence>
<evidence type="ECO:0000313" key="1">
    <source>
        <dbReference type="EnsemblPlants" id="ORUFI04G03970.1"/>
    </source>
</evidence>
<organism evidence="1 2">
    <name type="scientific">Oryza rufipogon</name>
    <name type="common">Brownbeard rice</name>
    <name type="synonym">Asian wild rice</name>
    <dbReference type="NCBI Taxonomy" id="4529"/>
    <lineage>
        <taxon>Eukaryota</taxon>
        <taxon>Viridiplantae</taxon>
        <taxon>Streptophyta</taxon>
        <taxon>Embryophyta</taxon>
        <taxon>Tracheophyta</taxon>
        <taxon>Spermatophyta</taxon>
        <taxon>Magnoliopsida</taxon>
        <taxon>Liliopsida</taxon>
        <taxon>Poales</taxon>
        <taxon>Poaceae</taxon>
        <taxon>BOP clade</taxon>
        <taxon>Oryzoideae</taxon>
        <taxon>Oryzeae</taxon>
        <taxon>Oryzinae</taxon>
        <taxon>Oryza</taxon>
    </lineage>
</organism>
<reference evidence="1" key="2">
    <citation type="submission" date="2015-06" db="UniProtKB">
        <authorList>
            <consortium name="EnsemblPlants"/>
        </authorList>
    </citation>
    <scope>IDENTIFICATION</scope>
</reference>
<accession>A0A0E0P5L2</accession>